<evidence type="ECO:0000313" key="1">
    <source>
        <dbReference type="EMBL" id="GGH94347.1"/>
    </source>
</evidence>
<accession>A0A8J3EQD0</accession>
<name>A0A8J3EQD0_9PROT</name>
<organism evidence="1 2">
    <name type="scientific">Aquisalinus luteolus</name>
    <dbReference type="NCBI Taxonomy" id="1566827"/>
    <lineage>
        <taxon>Bacteria</taxon>
        <taxon>Pseudomonadati</taxon>
        <taxon>Pseudomonadota</taxon>
        <taxon>Alphaproteobacteria</taxon>
        <taxon>Parvularculales</taxon>
        <taxon>Parvularculaceae</taxon>
        <taxon>Aquisalinus</taxon>
    </lineage>
</organism>
<dbReference type="AlphaFoldDB" id="A0A8J3EQD0"/>
<reference evidence="1" key="2">
    <citation type="submission" date="2020-09" db="EMBL/GenBank/DDBJ databases">
        <authorList>
            <person name="Sun Q."/>
            <person name="Zhou Y."/>
        </authorList>
    </citation>
    <scope>NUCLEOTIDE SEQUENCE</scope>
    <source>
        <strain evidence="1">CGMCC 1.14984</strain>
    </source>
</reference>
<gene>
    <name evidence="1" type="ORF">GCM10011355_08320</name>
</gene>
<sequence>MDEVAYLHETRLDGEPKANRDQHIDQHAAPQKIVQKSNHRSPVCCSVIYLVPKAMAATFAPLLADCLPRPGCKRLLALGQGIGQFMGVGKYG</sequence>
<proteinExistence type="predicted"/>
<dbReference type="EMBL" id="BMGZ01000001">
    <property type="protein sequence ID" value="GGH94347.1"/>
    <property type="molecule type" value="Genomic_DNA"/>
</dbReference>
<comment type="caution">
    <text evidence="1">The sequence shown here is derived from an EMBL/GenBank/DDBJ whole genome shotgun (WGS) entry which is preliminary data.</text>
</comment>
<reference evidence="1" key="1">
    <citation type="journal article" date="2014" name="Int. J. Syst. Evol. Microbiol.">
        <title>Complete genome sequence of Corynebacterium casei LMG S-19264T (=DSM 44701T), isolated from a smear-ripened cheese.</title>
        <authorList>
            <consortium name="US DOE Joint Genome Institute (JGI-PGF)"/>
            <person name="Walter F."/>
            <person name="Albersmeier A."/>
            <person name="Kalinowski J."/>
            <person name="Ruckert C."/>
        </authorList>
    </citation>
    <scope>NUCLEOTIDE SEQUENCE</scope>
    <source>
        <strain evidence="1">CGMCC 1.14984</strain>
    </source>
</reference>
<protein>
    <submittedName>
        <fullName evidence="1">Uncharacterized protein</fullName>
    </submittedName>
</protein>
<dbReference type="Proteomes" id="UP000621856">
    <property type="component" value="Unassembled WGS sequence"/>
</dbReference>
<evidence type="ECO:0000313" key="2">
    <source>
        <dbReference type="Proteomes" id="UP000621856"/>
    </source>
</evidence>